<proteinExistence type="inferred from homology"/>
<dbReference type="InterPro" id="IPR003524">
    <property type="entry name" value="PNAcMuramoyl-5peptid_Trfase"/>
</dbReference>
<keyword evidence="7" id="KW-1003">Cell membrane</keyword>
<dbReference type="GO" id="GO:0005886">
    <property type="term" value="C:plasma membrane"/>
    <property type="evidence" value="ECO:0007669"/>
    <property type="project" value="UniProtKB-SubCell"/>
</dbReference>
<keyword evidence="7" id="KW-0131">Cell cycle</keyword>
<dbReference type="PANTHER" id="PTHR22926:SF5">
    <property type="entry name" value="PHOSPHO-N-ACETYLMURAMOYL-PENTAPEPTIDE-TRANSFERASE HOMOLOG"/>
    <property type="match status" value="1"/>
</dbReference>
<feature type="transmembrane region" description="Helical" evidence="7">
    <location>
        <begin position="296"/>
        <end position="319"/>
    </location>
</feature>
<dbReference type="EC" id="2.7.8.13" evidence="7 8"/>
<evidence type="ECO:0000313" key="10">
    <source>
        <dbReference type="EMBL" id="ACV61938.1"/>
    </source>
</evidence>
<dbReference type="GO" id="GO:0008963">
    <property type="term" value="F:phospho-N-acetylmuramoyl-pentapeptide-transferase activity"/>
    <property type="evidence" value="ECO:0007669"/>
    <property type="project" value="UniProtKB-UniRule"/>
</dbReference>
<feature type="transmembrane region" description="Helical" evidence="7">
    <location>
        <begin position="149"/>
        <end position="168"/>
    </location>
</feature>
<dbReference type="GO" id="GO:0051301">
    <property type="term" value="P:cell division"/>
    <property type="evidence" value="ECO:0007669"/>
    <property type="project" value="UniProtKB-KW"/>
</dbReference>
<evidence type="ECO:0000256" key="6">
    <source>
        <dbReference type="ARBA" id="ARBA00023136"/>
    </source>
</evidence>
<dbReference type="OrthoDB" id="9805475at2"/>
<feature type="binding site" evidence="9">
    <location>
        <position position="167"/>
    </location>
    <ligand>
        <name>Mg(2+)</name>
        <dbReference type="ChEBI" id="CHEBI:18420"/>
    </ligand>
</feature>
<comment type="pathway">
    <text evidence="7">Cell wall biogenesis; peptidoglycan biosynthesis.</text>
</comment>
<keyword evidence="7 9" id="KW-0479">Metal-binding</keyword>
<dbReference type="EMBL" id="CP001720">
    <property type="protein sequence ID" value="ACV61938.1"/>
    <property type="molecule type" value="Genomic_DNA"/>
</dbReference>
<dbReference type="HAMAP" id="MF_00038">
    <property type="entry name" value="MraY"/>
    <property type="match status" value="1"/>
</dbReference>
<evidence type="ECO:0000256" key="8">
    <source>
        <dbReference type="NCBIfam" id="TIGR00445"/>
    </source>
</evidence>
<evidence type="ECO:0000256" key="5">
    <source>
        <dbReference type="ARBA" id="ARBA00022989"/>
    </source>
</evidence>
<dbReference type="InterPro" id="IPR018480">
    <property type="entry name" value="PNAcMuramoyl-5peptid_Trfase_CS"/>
</dbReference>
<evidence type="ECO:0000256" key="4">
    <source>
        <dbReference type="ARBA" id="ARBA00022692"/>
    </source>
</evidence>
<keyword evidence="3 7" id="KW-0808">Transferase</keyword>
<organism evidence="10 11">
    <name type="scientific">Desulfofarcimen acetoxidans (strain ATCC 49208 / DSM 771 / KCTC 5769 / VKM B-1644 / 5575)</name>
    <name type="common">Desulfotomaculum acetoxidans</name>
    <dbReference type="NCBI Taxonomy" id="485916"/>
    <lineage>
        <taxon>Bacteria</taxon>
        <taxon>Bacillati</taxon>
        <taxon>Bacillota</taxon>
        <taxon>Clostridia</taxon>
        <taxon>Eubacteriales</taxon>
        <taxon>Peptococcaceae</taxon>
        <taxon>Desulfofarcimen</taxon>
    </lineage>
</organism>
<dbReference type="PANTHER" id="PTHR22926">
    <property type="entry name" value="PHOSPHO-N-ACETYLMURAMOYL-PENTAPEPTIDE-TRANSFERASE"/>
    <property type="match status" value="1"/>
</dbReference>
<comment type="subcellular location">
    <subcellularLocation>
        <location evidence="7">Cell membrane</location>
        <topology evidence="7">Multi-pass membrane protein</topology>
    </subcellularLocation>
    <subcellularLocation>
        <location evidence="1">Membrane</location>
        <topology evidence="1">Multi-pass membrane protein</topology>
    </subcellularLocation>
</comment>
<comment type="catalytic activity">
    <reaction evidence="7">
        <text>UDP-N-acetyl-alpha-D-muramoyl-L-alanyl-gamma-D-glutamyl-meso-2,6-diaminopimeloyl-D-alanyl-D-alanine + di-trans,octa-cis-undecaprenyl phosphate = di-trans,octa-cis-undecaprenyl diphospho-N-acetyl-alpha-D-muramoyl-L-alanyl-D-glutamyl-meso-2,6-diaminopimeloyl-D-alanyl-D-alanine + UMP</text>
        <dbReference type="Rhea" id="RHEA:28386"/>
        <dbReference type="ChEBI" id="CHEBI:57865"/>
        <dbReference type="ChEBI" id="CHEBI:60392"/>
        <dbReference type="ChEBI" id="CHEBI:61386"/>
        <dbReference type="ChEBI" id="CHEBI:61387"/>
        <dbReference type="EC" id="2.7.8.13"/>
    </reaction>
</comment>
<dbReference type="GO" id="GO:0008360">
    <property type="term" value="P:regulation of cell shape"/>
    <property type="evidence" value="ECO:0007669"/>
    <property type="project" value="UniProtKB-KW"/>
</dbReference>
<evidence type="ECO:0000256" key="3">
    <source>
        <dbReference type="ARBA" id="ARBA00022679"/>
    </source>
</evidence>
<feature type="transmembrane region" description="Helical" evidence="7">
    <location>
        <begin position="198"/>
        <end position="216"/>
    </location>
</feature>
<gene>
    <name evidence="7" type="primary">mraY</name>
    <name evidence="10" type="ordered locus">Dtox_1052</name>
</gene>
<dbReference type="GO" id="GO:0046872">
    <property type="term" value="F:metal ion binding"/>
    <property type="evidence" value="ECO:0007669"/>
    <property type="project" value="UniProtKB-KW"/>
</dbReference>
<feature type="transmembrane region" description="Helical" evidence="7">
    <location>
        <begin position="47"/>
        <end position="69"/>
    </location>
</feature>
<feature type="binding site" evidence="9">
    <location>
        <position position="227"/>
    </location>
    <ligand>
        <name>Mg(2+)</name>
        <dbReference type="ChEBI" id="CHEBI:18420"/>
    </ligand>
</feature>
<dbReference type="PROSITE" id="PS01347">
    <property type="entry name" value="MRAY_1"/>
    <property type="match status" value="1"/>
</dbReference>
<dbReference type="UniPathway" id="UPA00219"/>
<evidence type="ECO:0000256" key="9">
    <source>
        <dbReference type="PIRSR" id="PIRSR600715-1"/>
    </source>
</evidence>
<dbReference type="PROSITE" id="PS01348">
    <property type="entry name" value="MRAY_2"/>
    <property type="match status" value="1"/>
</dbReference>
<keyword evidence="7" id="KW-0961">Cell wall biogenesis/degradation</keyword>
<dbReference type="eggNOG" id="COG0472">
    <property type="taxonomic scope" value="Bacteria"/>
</dbReference>
<protein>
    <recommendedName>
        <fullName evidence="7 8">Phospho-N-acetylmuramoyl-pentapeptide-transferase</fullName>
        <ecNumber evidence="7 8">2.7.8.13</ecNumber>
    </recommendedName>
    <alternativeName>
        <fullName evidence="7">UDP-MurNAc-pentapeptide phosphotransferase</fullName>
    </alternativeName>
</protein>
<dbReference type="RefSeq" id="WP_015756653.1">
    <property type="nucleotide sequence ID" value="NC_013216.1"/>
</dbReference>
<evidence type="ECO:0000256" key="7">
    <source>
        <dbReference type="HAMAP-Rule" id="MF_00038"/>
    </source>
</evidence>
<evidence type="ECO:0000313" key="11">
    <source>
        <dbReference type="Proteomes" id="UP000002217"/>
    </source>
</evidence>
<dbReference type="Pfam" id="PF00953">
    <property type="entry name" value="Glycos_transf_4"/>
    <property type="match status" value="1"/>
</dbReference>
<dbReference type="NCBIfam" id="TIGR00445">
    <property type="entry name" value="mraY"/>
    <property type="match status" value="1"/>
</dbReference>
<dbReference type="Proteomes" id="UP000002217">
    <property type="component" value="Chromosome"/>
</dbReference>
<feature type="transmembrane region" description="Helical" evidence="7">
    <location>
        <begin position="6"/>
        <end position="26"/>
    </location>
</feature>
<keyword evidence="6 7" id="KW-0472">Membrane</keyword>
<dbReference type="InterPro" id="IPR000715">
    <property type="entry name" value="Glycosyl_transferase_4"/>
</dbReference>
<feature type="transmembrane region" description="Helical" evidence="7">
    <location>
        <begin position="249"/>
        <end position="275"/>
    </location>
</feature>
<dbReference type="CDD" id="cd06852">
    <property type="entry name" value="GT_MraY"/>
    <property type="match status" value="1"/>
</dbReference>
<comment type="cofactor">
    <cofactor evidence="7 9">
        <name>Mg(2+)</name>
        <dbReference type="ChEBI" id="CHEBI:18420"/>
    </cofactor>
</comment>
<dbReference type="GO" id="GO:0071555">
    <property type="term" value="P:cell wall organization"/>
    <property type="evidence" value="ECO:0007669"/>
    <property type="project" value="UniProtKB-KW"/>
</dbReference>
<feature type="transmembrane region" description="Helical" evidence="7">
    <location>
        <begin position="111"/>
        <end position="129"/>
    </location>
</feature>
<keyword evidence="7" id="KW-0133">Cell shape</keyword>
<dbReference type="GO" id="GO:0009252">
    <property type="term" value="P:peptidoglycan biosynthetic process"/>
    <property type="evidence" value="ECO:0007669"/>
    <property type="project" value="UniProtKB-UniRule"/>
</dbReference>
<keyword evidence="7" id="KW-0573">Peptidoglycan synthesis</keyword>
<dbReference type="GO" id="GO:0051992">
    <property type="term" value="F:UDP-N-acetylmuramoyl-L-alanyl-D-glutamyl-meso-2,6-diaminopimelyl-D-alanyl-D-alanine:undecaprenyl-phosphate transferase activity"/>
    <property type="evidence" value="ECO:0007669"/>
    <property type="project" value="RHEA"/>
</dbReference>
<feature type="transmembrane region" description="Helical" evidence="7">
    <location>
        <begin position="175"/>
        <end position="192"/>
    </location>
</feature>
<name>C8W470_DESAS</name>
<keyword evidence="7" id="KW-0132">Cell division</keyword>
<dbReference type="STRING" id="485916.Dtox_1052"/>
<evidence type="ECO:0000256" key="1">
    <source>
        <dbReference type="ARBA" id="ARBA00004141"/>
    </source>
</evidence>
<reference evidence="10 11" key="1">
    <citation type="journal article" date="2009" name="Stand. Genomic Sci.">
        <title>Complete genome sequence of Desulfotomaculum acetoxidans type strain (5575).</title>
        <authorList>
            <person name="Spring S."/>
            <person name="Lapidus A."/>
            <person name="Schroder M."/>
            <person name="Gleim D."/>
            <person name="Sims D."/>
            <person name="Meincke L."/>
            <person name="Glavina Del Rio T."/>
            <person name="Tice H."/>
            <person name="Copeland A."/>
            <person name="Cheng J.F."/>
            <person name="Lucas S."/>
            <person name="Chen F."/>
            <person name="Nolan M."/>
            <person name="Bruce D."/>
            <person name="Goodwin L."/>
            <person name="Pitluck S."/>
            <person name="Ivanova N."/>
            <person name="Mavromatis K."/>
            <person name="Mikhailova N."/>
            <person name="Pati A."/>
            <person name="Chen A."/>
            <person name="Palaniappan K."/>
            <person name="Land M."/>
            <person name="Hauser L."/>
            <person name="Chang Y.J."/>
            <person name="Jeffries C.D."/>
            <person name="Chain P."/>
            <person name="Saunders E."/>
            <person name="Brettin T."/>
            <person name="Detter J.C."/>
            <person name="Goker M."/>
            <person name="Bristow J."/>
            <person name="Eisen J.A."/>
            <person name="Markowitz V."/>
            <person name="Hugenholtz P."/>
            <person name="Kyrpides N.C."/>
            <person name="Klenk H.P."/>
            <person name="Han C."/>
        </authorList>
    </citation>
    <scope>NUCLEOTIDE SEQUENCE [LARGE SCALE GENOMIC DNA]</scope>
    <source>
        <strain evidence="11">ATCC 49208 / DSM 771 / VKM B-1644</strain>
    </source>
</reference>
<keyword evidence="11" id="KW-1185">Reference proteome</keyword>
<sequence>MNIIWEALGVSLAVTLFSGPVVIPLLRRLKFGQQIRDDGPQRHLKKAGTPTMGGIMFLLGVVVAGLWLGNKSAEGMMLLGITLGFGLIGFLDDYIKVVLKRSLGLRAREKLLGQFVLAIILVWFAVFHFGRGTDLALPFSGTTFDFGWLFYFVFAVFLIVGMVNAVNLTDGLDGLAAGTSALVAFAYVVIAMTTGKPGIALIMAAVVGGCLGFLWYNNYPARVFMGDTGSLALGGSLAAAAVLTRSELIFLIVGIIFLVEALSVIIQVISFKLTGKRVFKMSPLHHHFELSNWSEVRIVLTFWLVTVIFAVFGLAGMAVDLSLLWD</sequence>
<dbReference type="AlphaFoldDB" id="C8W470"/>
<feature type="transmembrane region" description="Helical" evidence="7">
    <location>
        <begin position="223"/>
        <end position="243"/>
    </location>
</feature>
<dbReference type="Pfam" id="PF10555">
    <property type="entry name" value="MraY_sig1"/>
    <property type="match status" value="1"/>
</dbReference>
<keyword evidence="7 9" id="KW-0460">Magnesium</keyword>
<keyword evidence="5 7" id="KW-1133">Transmembrane helix</keyword>
<keyword evidence="4 7" id="KW-0812">Transmembrane</keyword>
<dbReference type="HOGENOM" id="CLU_023982_0_1_9"/>
<accession>C8W470</accession>
<dbReference type="KEGG" id="dae:Dtox_1052"/>
<evidence type="ECO:0000256" key="2">
    <source>
        <dbReference type="ARBA" id="ARBA00005583"/>
    </source>
</evidence>
<comment type="function">
    <text evidence="7">Catalyzes the initial step of the lipid cycle reactions in the biosynthesis of the cell wall peptidoglycan: transfers peptidoglycan precursor phospho-MurNAc-pentapeptide from UDP-MurNAc-pentapeptide onto the lipid carrier undecaprenyl phosphate, yielding undecaprenyl-pyrophosphoryl-MurNAc-pentapeptide, known as lipid I.</text>
</comment>
<feature type="transmembrane region" description="Helical" evidence="7">
    <location>
        <begin position="75"/>
        <end position="99"/>
    </location>
</feature>
<comment type="similarity">
    <text evidence="2 7">Belongs to the glycosyltransferase 4 family. MraY subfamily.</text>
</comment>